<keyword evidence="5" id="KW-0862">Zinc</keyword>
<dbReference type="PRINTS" id="PR00786">
    <property type="entry name" value="NEPRILYSIN"/>
</dbReference>
<dbReference type="GO" id="GO:0046872">
    <property type="term" value="F:metal ion binding"/>
    <property type="evidence" value="ECO:0007669"/>
    <property type="project" value="UniProtKB-KW"/>
</dbReference>
<protein>
    <submittedName>
        <fullName evidence="10">M13 family metallopeptidase</fullName>
    </submittedName>
</protein>
<sequence length="668" mass="72496">MRSRKPTPRPTALVLSLLAVLALPPAYARAPVACADFHGNTNAAWLETHPLAPGTAQVSALGELQARARQQQIDLLEAARNAPGDDVQKLLGDFWASGLDEAAVERDGANAIAPLLERIGAIRRDRDVAPAIAALHQVGIPVAFNFSADVDLADLTRHVGYFSQGGLGLPDPAYYTRSDADTQALLGRYRAYVEQILALTGTPADALSEQSALVVDLETRIARASRSPADLRDPRSRYALVPVDGFGKQYKKLQLEDFLEAQGVQAQQVSMADQALFQTLETLVDDLPVAQWRAYLQWRVGDAMAPYLARPFRDASFEFRGRVLEGLTAPPSREQQVLDAINLAAGPMLGHQYTLRYLDDATAARAKAVASQVRAVLGEALDADTRMGADAKAVARSKLAGLQIEIGRPQRDLDYSLQPMGRGSFGGNMLIASTWRHASEMRRIGQANAGRRWSVLPQTPALAYDISQNRLVVTAAMLQSPVLAPGDSEASAYGAYGALVGHELTHAFDARGRYVDDRLELRDWWSAADVTAWNGMAERIARQYSALAWPGLEGIQVNGMQTRDENVADVAGVELAWRAFGKAQPDAAKAEKQAFFEAWARLWAENAAPAEATRRASIGVHAPGQWRANQPLANLDDFGGLYGCRVGAVMRNKPEDRISVWPGLTPSE</sequence>
<feature type="domain" description="Peptidase M13 C-terminal" evidence="8">
    <location>
        <begin position="464"/>
        <end position="658"/>
    </location>
</feature>
<proteinExistence type="predicted"/>
<dbReference type="Proteomes" id="UP000552587">
    <property type="component" value="Unassembled WGS sequence"/>
</dbReference>
<evidence type="ECO:0000256" key="6">
    <source>
        <dbReference type="ARBA" id="ARBA00023049"/>
    </source>
</evidence>
<keyword evidence="7" id="KW-0732">Signal</keyword>
<dbReference type="InterPro" id="IPR000718">
    <property type="entry name" value="Peptidase_M13"/>
</dbReference>
<dbReference type="Gene3D" id="3.40.390.10">
    <property type="entry name" value="Collagenase (Catalytic Domain)"/>
    <property type="match status" value="1"/>
</dbReference>
<dbReference type="PROSITE" id="PS51885">
    <property type="entry name" value="NEPRILYSIN"/>
    <property type="match status" value="1"/>
</dbReference>
<dbReference type="GO" id="GO:0006508">
    <property type="term" value="P:proteolysis"/>
    <property type="evidence" value="ECO:0007669"/>
    <property type="project" value="UniProtKB-KW"/>
</dbReference>
<comment type="caution">
    <text evidence="10">The sequence shown here is derived from an EMBL/GenBank/DDBJ whole genome shotgun (WGS) entry which is preliminary data.</text>
</comment>
<evidence type="ECO:0000259" key="8">
    <source>
        <dbReference type="Pfam" id="PF01431"/>
    </source>
</evidence>
<reference evidence="10 11" key="1">
    <citation type="submission" date="2020-07" db="EMBL/GenBank/DDBJ databases">
        <authorList>
            <person name="Xu S."/>
            <person name="Li A."/>
        </authorList>
    </citation>
    <scope>NUCLEOTIDE SEQUENCE [LARGE SCALE GENOMIC DNA]</scope>
    <source>
        <strain evidence="10 11">SG-8</strain>
    </source>
</reference>
<gene>
    <name evidence="10" type="ORF">H4F99_13160</name>
</gene>
<dbReference type="GO" id="GO:0004222">
    <property type="term" value="F:metalloendopeptidase activity"/>
    <property type="evidence" value="ECO:0007669"/>
    <property type="project" value="InterPro"/>
</dbReference>
<evidence type="ECO:0000256" key="7">
    <source>
        <dbReference type="SAM" id="SignalP"/>
    </source>
</evidence>
<keyword evidence="3" id="KW-0479">Metal-binding</keyword>
<dbReference type="SUPFAM" id="SSF55486">
    <property type="entry name" value="Metalloproteases ('zincins'), catalytic domain"/>
    <property type="match status" value="1"/>
</dbReference>
<keyword evidence="2" id="KW-0645">Protease</keyword>
<evidence type="ECO:0000259" key="9">
    <source>
        <dbReference type="Pfam" id="PF05649"/>
    </source>
</evidence>
<evidence type="ECO:0000313" key="10">
    <source>
        <dbReference type="EMBL" id="MBB1089428.1"/>
    </source>
</evidence>
<keyword evidence="4" id="KW-0378">Hydrolase</keyword>
<dbReference type="AlphaFoldDB" id="A0A7W3U5U2"/>
<feature type="domain" description="Peptidase M13 N-terminal" evidence="9">
    <location>
        <begin position="34"/>
        <end position="409"/>
    </location>
</feature>
<feature type="chain" id="PRO_5030815220" evidence="7">
    <location>
        <begin position="29"/>
        <end position="668"/>
    </location>
</feature>
<dbReference type="Pfam" id="PF05649">
    <property type="entry name" value="Peptidase_M13_N"/>
    <property type="match status" value="1"/>
</dbReference>
<dbReference type="GO" id="GO:0005886">
    <property type="term" value="C:plasma membrane"/>
    <property type="evidence" value="ECO:0007669"/>
    <property type="project" value="TreeGrafter"/>
</dbReference>
<name>A0A7W3U5U2_9GAMM</name>
<evidence type="ECO:0000256" key="2">
    <source>
        <dbReference type="ARBA" id="ARBA00022670"/>
    </source>
</evidence>
<dbReference type="InterPro" id="IPR008753">
    <property type="entry name" value="Peptidase_M13_N"/>
</dbReference>
<dbReference type="Pfam" id="PF01431">
    <property type="entry name" value="Peptidase_M13"/>
    <property type="match status" value="1"/>
</dbReference>
<accession>A0A7W3U5U2</accession>
<evidence type="ECO:0000256" key="1">
    <source>
        <dbReference type="ARBA" id="ARBA00001947"/>
    </source>
</evidence>
<dbReference type="InterPro" id="IPR042089">
    <property type="entry name" value="Peptidase_M13_dom_2"/>
</dbReference>
<feature type="signal peptide" evidence="7">
    <location>
        <begin position="1"/>
        <end position="28"/>
    </location>
</feature>
<evidence type="ECO:0000256" key="3">
    <source>
        <dbReference type="ARBA" id="ARBA00022723"/>
    </source>
</evidence>
<keyword evidence="11" id="KW-1185">Reference proteome</keyword>
<dbReference type="CDD" id="cd08662">
    <property type="entry name" value="M13"/>
    <property type="match status" value="1"/>
</dbReference>
<evidence type="ECO:0000256" key="5">
    <source>
        <dbReference type="ARBA" id="ARBA00022833"/>
    </source>
</evidence>
<dbReference type="PANTHER" id="PTHR11733">
    <property type="entry name" value="ZINC METALLOPROTEASE FAMILY M13 NEPRILYSIN-RELATED"/>
    <property type="match status" value="1"/>
</dbReference>
<dbReference type="InterPro" id="IPR024079">
    <property type="entry name" value="MetalloPept_cat_dom_sf"/>
</dbReference>
<organism evidence="10 11">
    <name type="scientific">Marilutibacter penaei</name>
    <dbReference type="NCBI Taxonomy" id="2759900"/>
    <lineage>
        <taxon>Bacteria</taxon>
        <taxon>Pseudomonadati</taxon>
        <taxon>Pseudomonadota</taxon>
        <taxon>Gammaproteobacteria</taxon>
        <taxon>Lysobacterales</taxon>
        <taxon>Lysobacteraceae</taxon>
        <taxon>Marilutibacter</taxon>
    </lineage>
</organism>
<evidence type="ECO:0000256" key="4">
    <source>
        <dbReference type="ARBA" id="ARBA00022801"/>
    </source>
</evidence>
<dbReference type="RefSeq" id="WP_182670219.1">
    <property type="nucleotide sequence ID" value="NZ_JACHTE010000009.1"/>
</dbReference>
<comment type="cofactor">
    <cofactor evidence="1">
        <name>Zn(2+)</name>
        <dbReference type="ChEBI" id="CHEBI:29105"/>
    </cofactor>
</comment>
<keyword evidence="6" id="KW-0482">Metalloprotease</keyword>
<dbReference type="EMBL" id="JACHTE010000009">
    <property type="protein sequence ID" value="MBB1089428.1"/>
    <property type="molecule type" value="Genomic_DNA"/>
</dbReference>
<dbReference type="Gene3D" id="1.10.1380.10">
    <property type="entry name" value="Neutral endopeptidase , domain2"/>
    <property type="match status" value="1"/>
</dbReference>
<evidence type="ECO:0000313" key="11">
    <source>
        <dbReference type="Proteomes" id="UP000552587"/>
    </source>
</evidence>
<dbReference type="InterPro" id="IPR018497">
    <property type="entry name" value="Peptidase_M13_C"/>
</dbReference>
<dbReference type="PANTHER" id="PTHR11733:SF222">
    <property type="entry name" value="IP12942P"/>
    <property type="match status" value="1"/>
</dbReference>